<dbReference type="InterPro" id="IPR012677">
    <property type="entry name" value="Nucleotide-bd_a/b_plait_sf"/>
</dbReference>
<reference evidence="6" key="1">
    <citation type="submission" date="2023-03" db="EMBL/GenBank/DDBJ databases">
        <title>Emydomyces testavorans Genome Sequence.</title>
        <authorList>
            <person name="Hoyer L."/>
        </authorList>
    </citation>
    <scope>NUCLEOTIDE SEQUENCE</scope>
    <source>
        <strain evidence="6">16-2883</strain>
    </source>
</reference>
<comment type="subcellular location">
    <subcellularLocation>
        <location evidence="1">Nucleus</location>
        <location evidence="1">Nucleolus</location>
    </subcellularLocation>
</comment>
<dbReference type="CDD" id="cd12307">
    <property type="entry name" value="RRM_NIFK_like"/>
    <property type="match status" value="1"/>
</dbReference>
<evidence type="ECO:0000259" key="5">
    <source>
        <dbReference type="SMART" id="SM00360"/>
    </source>
</evidence>
<feature type="compositionally biased region" description="Basic and acidic residues" evidence="4">
    <location>
        <begin position="434"/>
        <end position="469"/>
    </location>
</feature>
<feature type="compositionally biased region" description="Basic and acidic residues" evidence="4">
    <location>
        <begin position="384"/>
        <end position="403"/>
    </location>
</feature>
<gene>
    <name evidence="6" type="primary">NOP15</name>
    <name evidence="6" type="ORF">PRK78_000966</name>
</gene>
<feature type="region of interest" description="Disordered" evidence="4">
    <location>
        <begin position="383"/>
        <end position="525"/>
    </location>
</feature>
<feature type="compositionally biased region" description="Basic and acidic residues" evidence="4">
    <location>
        <begin position="330"/>
        <end position="351"/>
    </location>
</feature>
<accession>A0AAF0DCI2</accession>
<dbReference type="InterPro" id="IPR035979">
    <property type="entry name" value="RBD_domain_sf"/>
</dbReference>
<sequence length="525" mass="58207">MAPEKKSKKRKATSNSGAIDTDSPSKKSKKLTLKPTKTPVETNRKASPGGKSSSGTINGVAPKPSTLDSDSIRPIKPRKRAADFLSDDEDQVIKNDKADTLRGLEKATKKAAKPARKKTKEDPETTPLTSKVEKDVSKDAKVKGNKEFLNKLEKETDCSAAEEDESEDDQTLALIRGFESSGEEDISGDEGFESGQEVPQIPDSKQVKKKMRKLKNTPADEPEKPGTVYIGRIPHGFYEHEMRAYFSQFGEITLLRISRNRTTGRSKHFGFIQFASESVAKIVADTMDNYLMFGHILKCKFIPQDALPPNVWKGANKRFKKVPWNQIEKKSLETPKTRDQWSKKIDKEESKRKAKAKRMKALGYEMDLPKLTSVDEVPVQKTLTEAEKSAVEDKTTEAPRESTGEPSIQEEPKKPKKASKKNKDGSDAGTPKVEAPKPDHAKELDSEQPAKVKKIDTGKGQLGDKEGKKEKKHKPKGPAVVADDAPKLSKANESKAKKNVRGMEIRGKAKKGEPAEKPKRKKTKA</sequence>
<feature type="region of interest" description="Disordered" evidence="4">
    <location>
        <begin position="182"/>
        <end position="227"/>
    </location>
</feature>
<protein>
    <submittedName>
        <fullName evidence="6">Nucleolar protein</fullName>
    </submittedName>
</protein>
<evidence type="ECO:0000313" key="7">
    <source>
        <dbReference type="Proteomes" id="UP001219355"/>
    </source>
</evidence>
<evidence type="ECO:0000313" key="6">
    <source>
        <dbReference type="EMBL" id="WEW55535.1"/>
    </source>
</evidence>
<dbReference type="InterPro" id="IPR000504">
    <property type="entry name" value="RRM_dom"/>
</dbReference>
<feature type="compositionally biased region" description="Acidic residues" evidence="4">
    <location>
        <begin position="160"/>
        <end position="170"/>
    </location>
</feature>
<feature type="compositionally biased region" description="Acidic residues" evidence="4">
    <location>
        <begin position="182"/>
        <end position="192"/>
    </location>
</feature>
<feature type="region of interest" description="Disordered" evidence="4">
    <location>
        <begin position="330"/>
        <end position="354"/>
    </location>
</feature>
<dbReference type="SMART" id="SM00360">
    <property type="entry name" value="RRM"/>
    <property type="match status" value="1"/>
</dbReference>
<evidence type="ECO:0000256" key="3">
    <source>
        <dbReference type="ARBA" id="ARBA00023242"/>
    </source>
</evidence>
<feature type="region of interest" description="Disordered" evidence="4">
    <location>
        <begin position="1"/>
        <end position="170"/>
    </location>
</feature>
<dbReference type="Pfam" id="PF00076">
    <property type="entry name" value="RRM_1"/>
    <property type="match status" value="1"/>
</dbReference>
<dbReference type="SUPFAM" id="SSF54928">
    <property type="entry name" value="RNA-binding domain, RBD"/>
    <property type="match status" value="1"/>
</dbReference>
<evidence type="ECO:0000256" key="1">
    <source>
        <dbReference type="ARBA" id="ARBA00004604"/>
    </source>
</evidence>
<dbReference type="Gene3D" id="3.30.70.330">
    <property type="match status" value="1"/>
</dbReference>
<keyword evidence="3" id="KW-0539">Nucleus</keyword>
<dbReference type="GO" id="GO:0005730">
    <property type="term" value="C:nucleolus"/>
    <property type="evidence" value="ECO:0007669"/>
    <property type="project" value="UniProtKB-SubCell"/>
</dbReference>
<keyword evidence="7" id="KW-1185">Reference proteome</keyword>
<dbReference type="AlphaFoldDB" id="A0AAF0DCI2"/>
<dbReference type="PANTHER" id="PTHR46754">
    <property type="entry name" value="MKI67 FHA DOMAIN-INTERACTING NUCLEOLAR PHOSPHOPROTEIN"/>
    <property type="match status" value="1"/>
</dbReference>
<evidence type="ECO:0000256" key="4">
    <source>
        <dbReference type="SAM" id="MobiDB-lite"/>
    </source>
</evidence>
<feature type="compositionally biased region" description="Basic and acidic residues" evidence="4">
    <location>
        <begin position="91"/>
        <end position="108"/>
    </location>
</feature>
<organism evidence="6 7">
    <name type="scientific">Emydomyces testavorans</name>
    <dbReference type="NCBI Taxonomy" id="2070801"/>
    <lineage>
        <taxon>Eukaryota</taxon>
        <taxon>Fungi</taxon>
        <taxon>Dikarya</taxon>
        <taxon>Ascomycota</taxon>
        <taxon>Pezizomycotina</taxon>
        <taxon>Eurotiomycetes</taxon>
        <taxon>Eurotiomycetidae</taxon>
        <taxon>Onygenales</taxon>
        <taxon>Nannizziopsiaceae</taxon>
        <taxon>Emydomyces</taxon>
    </lineage>
</organism>
<proteinExistence type="predicted"/>
<evidence type="ECO:0000256" key="2">
    <source>
        <dbReference type="ARBA" id="ARBA00022884"/>
    </source>
</evidence>
<feature type="compositionally biased region" description="Basic and acidic residues" evidence="4">
    <location>
        <begin position="484"/>
        <end position="517"/>
    </location>
</feature>
<name>A0AAF0DCI2_9EURO</name>
<feature type="compositionally biased region" description="Basic residues" evidence="4">
    <location>
        <begin position="1"/>
        <end position="12"/>
    </location>
</feature>
<dbReference type="EMBL" id="CP120627">
    <property type="protein sequence ID" value="WEW55535.1"/>
    <property type="molecule type" value="Genomic_DNA"/>
</dbReference>
<feature type="domain" description="RRM" evidence="5">
    <location>
        <begin position="227"/>
        <end position="300"/>
    </location>
</feature>
<feature type="compositionally biased region" description="Basic residues" evidence="4">
    <location>
        <begin position="109"/>
        <end position="118"/>
    </location>
</feature>
<dbReference type="GO" id="GO:0003723">
    <property type="term" value="F:RNA binding"/>
    <property type="evidence" value="ECO:0007669"/>
    <property type="project" value="UniProtKB-KW"/>
</dbReference>
<feature type="compositionally biased region" description="Basic and acidic residues" evidence="4">
    <location>
        <begin position="131"/>
        <end position="157"/>
    </location>
</feature>
<keyword evidence="2" id="KW-0694">RNA-binding</keyword>
<dbReference type="Proteomes" id="UP001219355">
    <property type="component" value="Chromosome 1"/>
</dbReference>